<evidence type="ECO:0000256" key="1">
    <source>
        <dbReference type="SAM" id="Phobius"/>
    </source>
</evidence>
<dbReference type="AlphaFoldDB" id="G5GFK7"/>
<keyword evidence="3" id="KW-1185">Reference proteome</keyword>
<accession>G5GFK7</accession>
<keyword evidence="1" id="KW-0472">Membrane</keyword>
<dbReference type="eggNOG" id="ENOG5032XA0">
    <property type="taxonomic scope" value="Bacteria"/>
</dbReference>
<evidence type="ECO:0000313" key="2">
    <source>
        <dbReference type="EMBL" id="EHI56484.1"/>
    </source>
</evidence>
<proteinExistence type="predicted"/>
<gene>
    <name evidence="2" type="ORF">HMPREF9333_00346</name>
</gene>
<evidence type="ECO:0008006" key="4">
    <source>
        <dbReference type="Google" id="ProtNLM"/>
    </source>
</evidence>
<dbReference type="OrthoDB" id="175771at2"/>
<keyword evidence="1" id="KW-0812">Transmembrane</keyword>
<dbReference type="EMBL" id="ACZL01000007">
    <property type="protein sequence ID" value="EHI56484.1"/>
    <property type="molecule type" value="Genomic_DNA"/>
</dbReference>
<dbReference type="SUPFAM" id="SSF52266">
    <property type="entry name" value="SGNH hydrolase"/>
    <property type="match status" value="1"/>
</dbReference>
<dbReference type="Gene3D" id="3.40.50.1110">
    <property type="entry name" value="SGNH hydrolase"/>
    <property type="match status" value="1"/>
</dbReference>
<organism evidence="2 3">
    <name type="scientific">Johnsonella ignava ATCC 51276</name>
    <dbReference type="NCBI Taxonomy" id="679200"/>
    <lineage>
        <taxon>Bacteria</taxon>
        <taxon>Bacillati</taxon>
        <taxon>Bacillota</taxon>
        <taxon>Clostridia</taxon>
        <taxon>Lachnospirales</taxon>
        <taxon>Lachnospiraceae</taxon>
        <taxon>Johnsonella</taxon>
    </lineage>
</organism>
<dbReference type="RefSeq" id="WP_005539377.1">
    <property type="nucleotide sequence ID" value="NZ_JH378829.1"/>
</dbReference>
<sequence>MKAAKMLFCIINLGICILVFGLFIFKKDFTTPLVGVTVDKPKPVFSIKSLMVGSFQHEYEDWLGENFPLRSFFIKGYDQIIYSFGGTVNDIQPGKKEDLHGKMWLNGYLMYDIDASVLEQYKNDLNTINQYLISHNKKLCYMLSPNKSEIYSDSMPWNYKLIEKNTQKPAQARWKIRNLLTELEIPYLDTADIMFDLKKNGKYQPFPKTGIHWNRYGSSIALNMWIKFLNERGFQVPQIQAEFDESETPDKSDTDYRDLLNVYIHSKGELYPHVKFTLDMSKEPEVKIYAMTTSYHTAFMEMFLENDMPFSKYKRLYYNQYQSLLIRDQNGLSGDLWMNATPFDQIDYSEIIDYDIFVIEHNAGELPEAHIDFIRRFAEYINSLN</sequence>
<dbReference type="Proteomes" id="UP000003011">
    <property type="component" value="Unassembled WGS sequence"/>
</dbReference>
<protein>
    <recommendedName>
        <fullName evidence="4">AlgX/AlgJ SGNH hydrolase-like domain-containing protein</fullName>
    </recommendedName>
</protein>
<dbReference type="HOGENOM" id="CLU_695980_0_0_9"/>
<comment type="caution">
    <text evidence="2">The sequence shown here is derived from an EMBL/GenBank/DDBJ whole genome shotgun (WGS) entry which is preliminary data.</text>
</comment>
<dbReference type="STRING" id="679200.HMPREF9333_00346"/>
<keyword evidence="1" id="KW-1133">Transmembrane helix</keyword>
<dbReference type="InterPro" id="IPR036514">
    <property type="entry name" value="SGNH_hydro_sf"/>
</dbReference>
<evidence type="ECO:0000313" key="3">
    <source>
        <dbReference type="Proteomes" id="UP000003011"/>
    </source>
</evidence>
<reference evidence="2 3" key="1">
    <citation type="submission" date="2011-08" db="EMBL/GenBank/DDBJ databases">
        <title>The Genome Sequence of Johnsonella ignava ATCC 51276.</title>
        <authorList>
            <consortium name="The Broad Institute Genome Sequencing Platform"/>
            <person name="Earl A."/>
            <person name="Ward D."/>
            <person name="Feldgarden M."/>
            <person name="Gevers D."/>
            <person name="Izard J."/>
            <person name="Blanton J.M."/>
            <person name="Baranova O.V."/>
            <person name="Dewhirst F.E."/>
            <person name="Young S.K."/>
            <person name="Zeng Q."/>
            <person name="Gargeya S."/>
            <person name="Fitzgerald M."/>
            <person name="Haas B."/>
            <person name="Abouelleil A."/>
            <person name="Alvarado L."/>
            <person name="Arachchi H.M."/>
            <person name="Berlin A."/>
            <person name="Brown A."/>
            <person name="Chapman S.B."/>
            <person name="Chen Z."/>
            <person name="Dunbar C."/>
            <person name="Freedman E."/>
            <person name="Gearin G."/>
            <person name="Gellesch M."/>
            <person name="Goldberg J."/>
            <person name="Griggs A."/>
            <person name="Gujja S."/>
            <person name="Heiman D."/>
            <person name="Howarth C."/>
            <person name="Larson L."/>
            <person name="Lui A."/>
            <person name="MacDonald P.J.P."/>
            <person name="Montmayeur A."/>
            <person name="Murphy C."/>
            <person name="Neiman D."/>
            <person name="Pearson M."/>
            <person name="Priest M."/>
            <person name="Roberts A."/>
            <person name="Saif S."/>
            <person name="Shea T."/>
            <person name="Shenoy N."/>
            <person name="Sisk P."/>
            <person name="Stolte C."/>
            <person name="Sykes S."/>
            <person name="Wortman J."/>
            <person name="Nusbaum C."/>
            <person name="Birren B."/>
        </authorList>
    </citation>
    <scope>NUCLEOTIDE SEQUENCE [LARGE SCALE GENOMIC DNA]</scope>
    <source>
        <strain evidence="2 3">ATCC 51276</strain>
    </source>
</reference>
<name>G5GFK7_9FIRM</name>
<feature type="transmembrane region" description="Helical" evidence="1">
    <location>
        <begin position="7"/>
        <end position="25"/>
    </location>
</feature>